<sequence length="230" mass="27066">MFETKFFGFKCIKELYLKDDDLKEINELCANSALEEKRLCVPISSIRELLVKKANKDGLIGHFGELTTFGTMSEHFYWPHMRMDLHHICKRFLVCRMAKSKVSPHGPYTPLPIPTFLWMDISMDFVLGLPRPKDNLLHTLPIRCYVGKSLRSWKERLPYIEFAYNRVVNTTTYQSPFELVYRFNPLTPLDLLHFPYVSFRLSEDGRSKAQFVKKFHEKAQSHIEKKGRTI</sequence>
<proteinExistence type="predicted"/>
<dbReference type="InterPro" id="IPR041588">
    <property type="entry name" value="Integrase_H2C2"/>
</dbReference>
<dbReference type="InterPro" id="IPR036397">
    <property type="entry name" value="RNaseH_sf"/>
</dbReference>
<name>A0A371EHZ6_MUCPR</name>
<reference evidence="2" key="1">
    <citation type="submission" date="2018-05" db="EMBL/GenBank/DDBJ databases">
        <title>Draft genome of Mucuna pruriens seed.</title>
        <authorList>
            <person name="Nnadi N.E."/>
            <person name="Vos R."/>
            <person name="Hasami M.H."/>
            <person name="Devisetty U.K."/>
            <person name="Aguiy J.C."/>
        </authorList>
    </citation>
    <scope>NUCLEOTIDE SEQUENCE [LARGE SCALE GENOMIC DNA]</scope>
    <source>
        <strain evidence="2">JCA_2017</strain>
    </source>
</reference>
<organism evidence="2 3">
    <name type="scientific">Mucuna pruriens</name>
    <name type="common">Velvet bean</name>
    <name type="synonym">Dolichos pruriens</name>
    <dbReference type="NCBI Taxonomy" id="157652"/>
    <lineage>
        <taxon>Eukaryota</taxon>
        <taxon>Viridiplantae</taxon>
        <taxon>Streptophyta</taxon>
        <taxon>Embryophyta</taxon>
        <taxon>Tracheophyta</taxon>
        <taxon>Spermatophyta</taxon>
        <taxon>Magnoliopsida</taxon>
        <taxon>eudicotyledons</taxon>
        <taxon>Gunneridae</taxon>
        <taxon>Pentapetalae</taxon>
        <taxon>rosids</taxon>
        <taxon>fabids</taxon>
        <taxon>Fabales</taxon>
        <taxon>Fabaceae</taxon>
        <taxon>Papilionoideae</taxon>
        <taxon>50 kb inversion clade</taxon>
        <taxon>NPAAA clade</taxon>
        <taxon>indigoferoid/millettioid clade</taxon>
        <taxon>Phaseoleae</taxon>
        <taxon>Mucuna</taxon>
    </lineage>
</organism>
<dbReference type="Pfam" id="PF17921">
    <property type="entry name" value="Integrase_H2C2"/>
    <property type="match status" value="1"/>
</dbReference>
<dbReference type="Gene3D" id="3.30.420.10">
    <property type="entry name" value="Ribonuclease H-like superfamily/Ribonuclease H"/>
    <property type="match status" value="1"/>
</dbReference>
<evidence type="ECO:0000313" key="2">
    <source>
        <dbReference type="EMBL" id="RDX65670.1"/>
    </source>
</evidence>
<feature type="non-terminal residue" evidence="2">
    <location>
        <position position="1"/>
    </location>
</feature>
<dbReference type="GO" id="GO:0003676">
    <property type="term" value="F:nucleic acid binding"/>
    <property type="evidence" value="ECO:0007669"/>
    <property type="project" value="InterPro"/>
</dbReference>
<keyword evidence="3" id="KW-1185">Reference proteome</keyword>
<dbReference type="PANTHER" id="PTHR35046:SF9">
    <property type="entry name" value="RNA-DIRECTED DNA POLYMERASE"/>
    <property type="match status" value="1"/>
</dbReference>
<dbReference type="PANTHER" id="PTHR35046">
    <property type="entry name" value="ZINC KNUCKLE (CCHC-TYPE) FAMILY PROTEIN"/>
    <property type="match status" value="1"/>
</dbReference>
<accession>A0A371EHZ6</accession>
<gene>
    <name evidence="2" type="ORF">CR513_55655</name>
</gene>
<dbReference type="Proteomes" id="UP000257109">
    <property type="component" value="Unassembled WGS sequence"/>
</dbReference>
<comment type="caution">
    <text evidence="2">The sequence shown here is derived from an EMBL/GenBank/DDBJ whole genome shotgun (WGS) entry which is preliminary data.</text>
</comment>
<feature type="domain" description="Integrase zinc-binding" evidence="1">
    <location>
        <begin position="45"/>
        <end position="100"/>
    </location>
</feature>
<dbReference type="EMBL" id="QJKJ01013785">
    <property type="protein sequence ID" value="RDX65670.1"/>
    <property type="molecule type" value="Genomic_DNA"/>
</dbReference>
<protein>
    <recommendedName>
        <fullName evidence="1">Integrase zinc-binding domain-containing protein</fullName>
    </recommendedName>
</protein>
<dbReference type="STRING" id="157652.A0A371EHZ6"/>
<dbReference type="AlphaFoldDB" id="A0A371EHZ6"/>
<evidence type="ECO:0000259" key="1">
    <source>
        <dbReference type="Pfam" id="PF17921"/>
    </source>
</evidence>
<dbReference type="Gene3D" id="1.10.340.70">
    <property type="match status" value="1"/>
</dbReference>
<evidence type="ECO:0000313" key="3">
    <source>
        <dbReference type="Proteomes" id="UP000257109"/>
    </source>
</evidence>
<dbReference type="OrthoDB" id="407598at2759"/>